<dbReference type="Proteomes" id="UP001497482">
    <property type="component" value="Chromosome 22"/>
</dbReference>
<evidence type="ECO:0000313" key="2">
    <source>
        <dbReference type="Proteomes" id="UP001497482"/>
    </source>
</evidence>
<proteinExistence type="predicted"/>
<accession>A0AAV2LB93</accession>
<name>A0AAV2LB93_KNICA</name>
<gene>
    <name evidence="1" type="ORF">KC01_LOCUS27108</name>
</gene>
<organism evidence="1 2">
    <name type="scientific">Knipowitschia caucasica</name>
    <name type="common">Caucasian dwarf goby</name>
    <name type="synonym">Pomatoschistus caucasicus</name>
    <dbReference type="NCBI Taxonomy" id="637954"/>
    <lineage>
        <taxon>Eukaryota</taxon>
        <taxon>Metazoa</taxon>
        <taxon>Chordata</taxon>
        <taxon>Craniata</taxon>
        <taxon>Vertebrata</taxon>
        <taxon>Euteleostomi</taxon>
        <taxon>Actinopterygii</taxon>
        <taxon>Neopterygii</taxon>
        <taxon>Teleostei</taxon>
        <taxon>Neoteleostei</taxon>
        <taxon>Acanthomorphata</taxon>
        <taxon>Gobiaria</taxon>
        <taxon>Gobiiformes</taxon>
        <taxon>Gobioidei</taxon>
        <taxon>Gobiidae</taxon>
        <taxon>Gobiinae</taxon>
        <taxon>Knipowitschia</taxon>
    </lineage>
</organism>
<keyword evidence="2" id="KW-1185">Reference proteome</keyword>
<dbReference type="EMBL" id="OZ035844">
    <property type="protein sequence ID" value="CAL1598746.1"/>
    <property type="molecule type" value="Genomic_DNA"/>
</dbReference>
<sequence>MTGETAKQGSDAATCPGDESGGFVLSAFKVCNCKKHSGNAQAFFNRTIMGLSSVIGSLQSPCFRGDAGGQ</sequence>
<reference evidence="1 2" key="1">
    <citation type="submission" date="2024-04" db="EMBL/GenBank/DDBJ databases">
        <authorList>
            <person name="Waldvogel A.-M."/>
            <person name="Schoenle A."/>
        </authorList>
    </citation>
    <scope>NUCLEOTIDE SEQUENCE [LARGE SCALE GENOMIC DNA]</scope>
</reference>
<dbReference type="AlphaFoldDB" id="A0AAV2LB93"/>
<evidence type="ECO:0000313" key="1">
    <source>
        <dbReference type="EMBL" id="CAL1598746.1"/>
    </source>
</evidence>
<protein>
    <submittedName>
        <fullName evidence="1">Uncharacterized protein</fullName>
    </submittedName>
</protein>